<accession>A0A165TAR2</accession>
<keyword evidence="5 8" id="KW-0456">Lyase</keyword>
<comment type="catalytic activity">
    <reaction evidence="6 8">
        <text>hydrogencarbonate + H(+) = CO2 + H2O</text>
        <dbReference type="Rhea" id="RHEA:10748"/>
        <dbReference type="ChEBI" id="CHEBI:15377"/>
        <dbReference type="ChEBI" id="CHEBI:15378"/>
        <dbReference type="ChEBI" id="CHEBI:16526"/>
        <dbReference type="ChEBI" id="CHEBI:17544"/>
        <dbReference type="EC" id="4.2.1.1"/>
    </reaction>
</comment>
<dbReference type="InterPro" id="IPR036874">
    <property type="entry name" value="Carbonic_anhydrase_sf"/>
</dbReference>
<feature type="binding site" evidence="7">
    <location>
        <position position="101"/>
    </location>
    <ligand>
        <name>Zn(2+)</name>
        <dbReference type="ChEBI" id="CHEBI:29105"/>
    </ligand>
</feature>
<dbReference type="EC" id="4.2.1.1" evidence="2 8"/>
<dbReference type="PANTHER" id="PTHR11002">
    <property type="entry name" value="CARBONIC ANHYDRASE"/>
    <property type="match status" value="1"/>
</dbReference>
<dbReference type="GO" id="GO:0071244">
    <property type="term" value="P:cellular response to carbon dioxide"/>
    <property type="evidence" value="ECO:0007669"/>
    <property type="project" value="TreeGrafter"/>
</dbReference>
<gene>
    <name evidence="9" type="ORF">DAEQUDRAFT_684848</name>
</gene>
<feature type="binding site" evidence="7">
    <location>
        <position position="47"/>
    </location>
    <ligand>
        <name>Zn(2+)</name>
        <dbReference type="ChEBI" id="CHEBI:29105"/>
    </ligand>
</feature>
<dbReference type="OrthoDB" id="10248475at2759"/>
<evidence type="ECO:0000256" key="8">
    <source>
        <dbReference type="RuleBase" id="RU003956"/>
    </source>
</evidence>
<evidence type="ECO:0000256" key="2">
    <source>
        <dbReference type="ARBA" id="ARBA00012925"/>
    </source>
</evidence>
<sequence length="202" mass="21347">MSQDPILARILANNAQWAADVERAEPGFFAECAKGQAPKVLWIGCADSRVPESVLTVSKPGDIFVHRNIANRFPPEDDNALAVLTYAVHHLGVSHVVVAGHTQCGGAAACYAAANASPPPGPPSTPLERWLAPLIAIAKEKGCNPVELVEANVRAAVATIAASEIMKSAWAQGKDVQVHGWVYEIENGCLKDLRITVGKEGA</sequence>
<dbReference type="SUPFAM" id="SSF53056">
    <property type="entry name" value="beta-carbonic anhydrase, cab"/>
    <property type="match status" value="1"/>
</dbReference>
<feature type="binding site" evidence="7">
    <location>
        <position position="45"/>
    </location>
    <ligand>
        <name>Zn(2+)</name>
        <dbReference type="ChEBI" id="CHEBI:29105"/>
    </ligand>
</feature>
<keyword evidence="3 7" id="KW-0479">Metal-binding</keyword>
<keyword evidence="4 7" id="KW-0862">Zinc</keyword>
<evidence type="ECO:0000313" key="9">
    <source>
        <dbReference type="EMBL" id="KZT73164.1"/>
    </source>
</evidence>
<dbReference type="GO" id="GO:0008270">
    <property type="term" value="F:zinc ion binding"/>
    <property type="evidence" value="ECO:0007669"/>
    <property type="project" value="UniProtKB-UniRule"/>
</dbReference>
<organism evidence="9 10">
    <name type="scientific">Daedalea quercina L-15889</name>
    <dbReference type="NCBI Taxonomy" id="1314783"/>
    <lineage>
        <taxon>Eukaryota</taxon>
        <taxon>Fungi</taxon>
        <taxon>Dikarya</taxon>
        <taxon>Basidiomycota</taxon>
        <taxon>Agaricomycotina</taxon>
        <taxon>Agaricomycetes</taxon>
        <taxon>Polyporales</taxon>
        <taxon>Fomitopsis</taxon>
    </lineage>
</organism>
<dbReference type="STRING" id="1314783.A0A165TAR2"/>
<evidence type="ECO:0000256" key="4">
    <source>
        <dbReference type="ARBA" id="ARBA00022833"/>
    </source>
</evidence>
<dbReference type="Gene3D" id="3.40.1050.10">
    <property type="entry name" value="Carbonic anhydrase"/>
    <property type="match status" value="1"/>
</dbReference>
<proteinExistence type="inferred from homology"/>
<evidence type="ECO:0000256" key="5">
    <source>
        <dbReference type="ARBA" id="ARBA00023239"/>
    </source>
</evidence>
<protein>
    <recommendedName>
        <fullName evidence="2 8">Carbonic anhydrase</fullName>
        <ecNumber evidence="2 8">4.2.1.1</ecNumber>
    </recommendedName>
    <alternativeName>
        <fullName evidence="8">Carbonate dehydratase</fullName>
    </alternativeName>
</protein>
<evidence type="ECO:0000256" key="6">
    <source>
        <dbReference type="ARBA" id="ARBA00048348"/>
    </source>
</evidence>
<reference evidence="9 10" key="1">
    <citation type="journal article" date="2016" name="Mol. Biol. Evol.">
        <title>Comparative Genomics of Early-Diverging Mushroom-Forming Fungi Provides Insights into the Origins of Lignocellulose Decay Capabilities.</title>
        <authorList>
            <person name="Nagy L.G."/>
            <person name="Riley R."/>
            <person name="Tritt A."/>
            <person name="Adam C."/>
            <person name="Daum C."/>
            <person name="Floudas D."/>
            <person name="Sun H."/>
            <person name="Yadav J.S."/>
            <person name="Pangilinan J."/>
            <person name="Larsson K.H."/>
            <person name="Matsuura K."/>
            <person name="Barry K."/>
            <person name="Labutti K."/>
            <person name="Kuo R."/>
            <person name="Ohm R.A."/>
            <person name="Bhattacharya S.S."/>
            <person name="Shirouzu T."/>
            <person name="Yoshinaga Y."/>
            <person name="Martin F.M."/>
            <person name="Grigoriev I.V."/>
            <person name="Hibbett D.S."/>
        </authorList>
    </citation>
    <scope>NUCLEOTIDE SEQUENCE [LARGE SCALE GENOMIC DNA]</scope>
    <source>
        <strain evidence="9 10">L-15889</strain>
    </source>
</reference>
<comment type="function">
    <text evidence="8">Reversible hydration of carbon dioxide.</text>
</comment>
<evidence type="ECO:0000256" key="1">
    <source>
        <dbReference type="ARBA" id="ARBA00006217"/>
    </source>
</evidence>
<dbReference type="Proteomes" id="UP000076727">
    <property type="component" value="Unassembled WGS sequence"/>
</dbReference>
<evidence type="ECO:0000313" key="10">
    <source>
        <dbReference type="Proteomes" id="UP000076727"/>
    </source>
</evidence>
<dbReference type="GO" id="GO:0004089">
    <property type="term" value="F:carbonate dehydratase activity"/>
    <property type="evidence" value="ECO:0007669"/>
    <property type="project" value="UniProtKB-UniRule"/>
</dbReference>
<name>A0A165TAR2_9APHY</name>
<comment type="similarity">
    <text evidence="1 8">Belongs to the beta-class carbonic anhydrase family.</text>
</comment>
<dbReference type="SMART" id="SM00947">
    <property type="entry name" value="Pro_CA"/>
    <property type="match status" value="1"/>
</dbReference>
<keyword evidence="10" id="KW-1185">Reference proteome</keyword>
<evidence type="ECO:0000256" key="3">
    <source>
        <dbReference type="ARBA" id="ARBA00022723"/>
    </source>
</evidence>
<dbReference type="InterPro" id="IPR001765">
    <property type="entry name" value="Carbonic_anhydrase"/>
</dbReference>
<evidence type="ECO:0000256" key="7">
    <source>
        <dbReference type="PIRSR" id="PIRSR601765-1"/>
    </source>
</evidence>
<dbReference type="GO" id="GO:0034599">
    <property type="term" value="P:cellular response to oxidative stress"/>
    <property type="evidence" value="ECO:0007669"/>
    <property type="project" value="TreeGrafter"/>
</dbReference>
<dbReference type="EMBL" id="KV429038">
    <property type="protein sequence ID" value="KZT73164.1"/>
    <property type="molecule type" value="Genomic_DNA"/>
</dbReference>
<dbReference type="Pfam" id="PF00484">
    <property type="entry name" value="Pro_CA"/>
    <property type="match status" value="1"/>
</dbReference>
<feature type="binding site" evidence="7">
    <location>
        <position position="104"/>
    </location>
    <ligand>
        <name>Zn(2+)</name>
        <dbReference type="ChEBI" id="CHEBI:29105"/>
    </ligand>
</feature>
<dbReference type="AlphaFoldDB" id="A0A165TAR2"/>
<dbReference type="PANTHER" id="PTHR11002:SF76">
    <property type="entry name" value="CARBONIC ANHYDRASE"/>
    <property type="match status" value="1"/>
</dbReference>
<comment type="cofactor">
    <cofactor evidence="7">
        <name>Zn(2+)</name>
        <dbReference type="ChEBI" id="CHEBI:29105"/>
    </cofactor>
    <text evidence="7">Binds 1 zinc ion per subunit.</text>
</comment>